<evidence type="ECO:0000313" key="2">
    <source>
        <dbReference type="Proteomes" id="UP000576082"/>
    </source>
</evidence>
<sequence>MKNKSVYQDCPNCWGYQEYNRDNVREQETEQTEEQYNSRSLFKISGADVEEDDVVYKA</sequence>
<name>A0A7X9P141_9BACT</name>
<organism evidence="1 2">
    <name type="scientific">Flammeovirga aprica JL-4</name>
    <dbReference type="NCBI Taxonomy" id="694437"/>
    <lineage>
        <taxon>Bacteria</taxon>
        <taxon>Pseudomonadati</taxon>
        <taxon>Bacteroidota</taxon>
        <taxon>Cytophagia</taxon>
        <taxon>Cytophagales</taxon>
        <taxon>Flammeovirgaceae</taxon>
        <taxon>Flammeovirga</taxon>
    </lineage>
</organism>
<dbReference type="Proteomes" id="UP000576082">
    <property type="component" value="Unassembled WGS sequence"/>
</dbReference>
<dbReference type="RefSeq" id="WP_169655845.1">
    <property type="nucleotide sequence ID" value="NZ_JABANE010000011.1"/>
</dbReference>
<accession>A0A7X9P141</accession>
<protein>
    <submittedName>
        <fullName evidence="1">Uncharacterized protein</fullName>
    </submittedName>
</protein>
<gene>
    <name evidence="1" type="ORF">HHU12_06000</name>
</gene>
<comment type="caution">
    <text evidence="1">The sequence shown here is derived from an EMBL/GenBank/DDBJ whole genome shotgun (WGS) entry which is preliminary data.</text>
</comment>
<dbReference type="AlphaFoldDB" id="A0A7X9P141"/>
<keyword evidence="2" id="KW-1185">Reference proteome</keyword>
<proteinExistence type="predicted"/>
<dbReference type="EMBL" id="JABANE010000011">
    <property type="protein sequence ID" value="NME67510.1"/>
    <property type="molecule type" value="Genomic_DNA"/>
</dbReference>
<evidence type="ECO:0000313" key="1">
    <source>
        <dbReference type="EMBL" id="NME67510.1"/>
    </source>
</evidence>
<reference evidence="1 2" key="1">
    <citation type="submission" date="2020-04" db="EMBL/GenBank/DDBJ databases">
        <title>Flammeovirga sp. SR4, a novel species isolated from seawater.</title>
        <authorList>
            <person name="Wang X."/>
        </authorList>
    </citation>
    <scope>NUCLEOTIDE SEQUENCE [LARGE SCALE GENOMIC DNA]</scope>
    <source>
        <strain evidence="1 2">ATCC 23126</strain>
    </source>
</reference>